<dbReference type="AlphaFoldDB" id="A0A1E4TM71"/>
<dbReference type="InterPro" id="IPR002303">
    <property type="entry name" value="Valyl-tRNA_ligase"/>
</dbReference>
<dbReference type="Gene3D" id="1.10.730.10">
    <property type="entry name" value="Isoleucyl-tRNA Synthetase, Domain 1"/>
    <property type="match status" value="1"/>
</dbReference>
<evidence type="ECO:0000256" key="15">
    <source>
        <dbReference type="SAM" id="Coils"/>
    </source>
</evidence>
<dbReference type="NCBIfam" id="NF004349">
    <property type="entry name" value="PRK05729.1"/>
    <property type="match status" value="1"/>
</dbReference>
<dbReference type="HAMAP" id="MF_02004">
    <property type="entry name" value="Val_tRNA_synth_type1"/>
    <property type="match status" value="1"/>
</dbReference>
<dbReference type="FunFam" id="3.40.50.620:FF:000020">
    <property type="entry name" value="Valine--tRNA ligase, mitochondrial"/>
    <property type="match status" value="1"/>
</dbReference>
<dbReference type="SUPFAM" id="SSF50677">
    <property type="entry name" value="ValRS/IleRS/LeuRS editing domain"/>
    <property type="match status" value="1"/>
</dbReference>
<dbReference type="InterPro" id="IPR033705">
    <property type="entry name" value="Anticodon_Ia_Val"/>
</dbReference>
<dbReference type="Pfam" id="PF00133">
    <property type="entry name" value="tRNA-synt_1"/>
    <property type="match status" value="1"/>
</dbReference>
<evidence type="ECO:0000256" key="5">
    <source>
        <dbReference type="ARBA" id="ARBA00022490"/>
    </source>
</evidence>
<dbReference type="Pfam" id="PF08264">
    <property type="entry name" value="Anticodon_1"/>
    <property type="match status" value="1"/>
</dbReference>
<dbReference type="NCBIfam" id="TIGR00422">
    <property type="entry name" value="valS"/>
    <property type="match status" value="1"/>
</dbReference>
<keyword evidence="5" id="KW-0963">Cytoplasm</keyword>
<evidence type="ECO:0000256" key="16">
    <source>
        <dbReference type="SAM" id="MobiDB-lite"/>
    </source>
</evidence>
<comment type="similarity">
    <text evidence="3 14">Belongs to the class-I aminoacyl-tRNA synthetase family.</text>
</comment>
<gene>
    <name evidence="19" type="ORF">CANCADRAFT_1342</name>
</gene>
<dbReference type="PANTHER" id="PTHR11946:SF109">
    <property type="entry name" value="VALINE--TRNA LIGASE"/>
    <property type="match status" value="1"/>
</dbReference>
<dbReference type="Gene3D" id="3.40.50.620">
    <property type="entry name" value="HUPs"/>
    <property type="match status" value="2"/>
</dbReference>
<keyword evidence="20" id="KW-1185">Reference proteome</keyword>
<protein>
    <recommendedName>
        <fullName evidence="12">Valine--tRNA ligase, mitochondrial</fullName>
        <ecNumber evidence="4">6.1.1.9</ecNumber>
    </recommendedName>
    <alternativeName>
        <fullName evidence="11">Valyl-tRNA synthetase</fullName>
    </alternativeName>
</protein>
<dbReference type="Gene3D" id="3.90.740.10">
    <property type="entry name" value="Valyl/Leucyl/Isoleucyl-tRNA synthetase, editing domain"/>
    <property type="match status" value="1"/>
</dbReference>
<evidence type="ECO:0000256" key="10">
    <source>
        <dbReference type="ARBA" id="ARBA00023146"/>
    </source>
</evidence>
<keyword evidence="10 14" id="KW-0030">Aminoacyl-tRNA synthetase</keyword>
<dbReference type="EC" id="6.1.1.9" evidence="4"/>
<dbReference type="Proteomes" id="UP000095023">
    <property type="component" value="Unassembled WGS sequence"/>
</dbReference>
<dbReference type="GO" id="GO:0002161">
    <property type="term" value="F:aminoacyl-tRNA deacylase activity"/>
    <property type="evidence" value="ECO:0007669"/>
    <property type="project" value="InterPro"/>
</dbReference>
<evidence type="ECO:0000259" key="18">
    <source>
        <dbReference type="Pfam" id="PF08264"/>
    </source>
</evidence>
<keyword evidence="6 14" id="KW-0436">Ligase</keyword>
<evidence type="ECO:0000256" key="3">
    <source>
        <dbReference type="ARBA" id="ARBA00005594"/>
    </source>
</evidence>
<evidence type="ECO:0000256" key="2">
    <source>
        <dbReference type="ARBA" id="ARBA00004496"/>
    </source>
</evidence>
<evidence type="ECO:0000313" key="20">
    <source>
        <dbReference type="Proteomes" id="UP000095023"/>
    </source>
</evidence>
<dbReference type="PROSITE" id="PS00178">
    <property type="entry name" value="AA_TRNA_LIGASE_I"/>
    <property type="match status" value="1"/>
</dbReference>
<organism evidence="19 20">
    <name type="scientific">Tortispora caseinolytica NRRL Y-17796</name>
    <dbReference type="NCBI Taxonomy" id="767744"/>
    <lineage>
        <taxon>Eukaryota</taxon>
        <taxon>Fungi</taxon>
        <taxon>Dikarya</taxon>
        <taxon>Ascomycota</taxon>
        <taxon>Saccharomycotina</taxon>
        <taxon>Trigonopsidomycetes</taxon>
        <taxon>Trigonopsidales</taxon>
        <taxon>Trigonopsidaceae</taxon>
        <taxon>Tortispora</taxon>
    </lineage>
</organism>
<evidence type="ECO:0000256" key="9">
    <source>
        <dbReference type="ARBA" id="ARBA00022917"/>
    </source>
</evidence>
<dbReference type="SUPFAM" id="SSF47323">
    <property type="entry name" value="Anticodon-binding domain of a subclass of class I aminoacyl-tRNA synthetases"/>
    <property type="match status" value="1"/>
</dbReference>
<dbReference type="InterPro" id="IPR001412">
    <property type="entry name" value="aa-tRNA-synth_I_CS"/>
</dbReference>
<keyword evidence="15" id="KW-0175">Coiled coil</keyword>
<dbReference type="FunFam" id="3.40.50.620:FF:000078">
    <property type="entry name" value="Valine--tRNA ligase, mitochondrial"/>
    <property type="match status" value="1"/>
</dbReference>
<name>A0A1E4TM71_9ASCO</name>
<reference evidence="20" key="1">
    <citation type="submission" date="2016-02" db="EMBL/GenBank/DDBJ databases">
        <title>Comparative genomics of biotechnologically important yeasts.</title>
        <authorList>
            <consortium name="DOE Joint Genome Institute"/>
            <person name="Riley R."/>
            <person name="Haridas S."/>
            <person name="Wolfe K.H."/>
            <person name="Lopes M.R."/>
            <person name="Hittinger C.T."/>
            <person name="Goker M."/>
            <person name="Salamov A."/>
            <person name="Wisecaver J."/>
            <person name="Long T.M."/>
            <person name="Aerts A.L."/>
            <person name="Barry K."/>
            <person name="Choi C."/>
            <person name="Clum A."/>
            <person name="Coughlan A.Y."/>
            <person name="Deshpande S."/>
            <person name="Douglass A.P."/>
            <person name="Hanson S.J."/>
            <person name="Klenk H.-P."/>
            <person name="Labutti K."/>
            <person name="Lapidus A."/>
            <person name="Lindquist E."/>
            <person name="Lipzen A."/>
            <person name="Meier-Kolthoff J.P."/>
            <person name="Ohm R.A."/>
            <person name="Otillar R.P."/>
            <person name="Pangilinan J."/>
            <person name="Peng Y."/>
            <person name="Rokas A."/>
            <person name="Rosa C.A."/>
            <person name="Scheuner C."/>
            <person name="Sibirny A.A."/>
            <person name="Slot J.C."/>
            <person name="Stielow J.B."/>
            <person name="Sun H."/>
            <person name="Kurtzman C.P."/>
            <person name="Blackwell M."/>
            <person name="Jeffries T.W."/>
            <person name="Grigoriev I.V."/>
        </authorList>
    </citation>
    <scope>NUCLEOTIDE SEQUENCE [LARGE SCALE GENOMIC DNA]</scope>
    <source>
        <strain evidence="20">NRRL Y-17796</strain>
    </source>
</reference>
<feature type="coiled-coil region" evidence="15">
    <location>
        <begin position="976"/>
        <end position="1045"/>
    </location>
</feature>
<dbReference type="GO" id="GO:0004832">
    <property type="term" value="F:valine-tRNA ligase activity"/>
    <property type="evidence" value="ECO:0007669"/>
    <property type="project" value="UniProtKB-EC"/>
</dbReference>
<sequence>MASTEQPRQKTEKELEKERKKAAKLAAYEAKQAKKAAAEKTRQDAGDKPGKKAKKIQEIVPEYIDPTVPGEKKELPSLDHPALKAYNPQIVESSWYAWWESQGFFQPKRQPDGSASPKGTFVIPAPPPNVTGALHIGHALTVAIQDTLIRFNRMKGKTTLFIPGFDHAGISTQSVVEKMLWKKEQKTRHDLGREAFTNLVWEWKNEYHDRIKNQLKRLGASYDWSREAFTLDDIRSKAVRECFVALHREGIIYRANRLVNWCVHLNTALSNLEVDNKEIPGRTAISVPGYTEKVEFGVITSFAYPVEGTDEKIIVATTRPETLFGDTAVAVHPDDPRYKHLHGKYVVHPFVDRKLPIVTDSEAVDMEFGTGAVKITPAHDPNDYATGKRHNLEFINILNDDGTLNSACGPEWNGMKRFDARVAVIEQLKQKGLFIEQKDNAMSIPLCAKSGDVIEPIMKPQWWVRQKDMADAALEAVRSGKITITPSASEQEFYHWLSNIQDWCISRQLWWGHRCPVYFVDFEGVDQDPNDGKWWVSAFSIEEADEIVQKDFAEAKSCKYTLSQDEDVLDTWFSSGLWPFSTLGWPSETSDMKDYYPMNVLETGWDILFFWVARMVMLGIKMTGQVPFTEVFCHSLVRDAQGRKMSKSLGNVIDPLDVIKGISLEALGEQLTKGNLDAREIAKAKEGQKLSFPKGIPECGTDAMRFALCAYTTGGRDINLDILRVEGYRKFCNKIYQASKFALMRLGEGYIPPSGGIKLTGQESLVEKWMLHKLTVCAKTMSTALDGRDFLESTTAIYNYWLYELCDVYIENSKFLILDGTEEQKRSAQDTLYNALDAGLKMIHPFMPYITEELWQRLPRRPDDNTPSIVVSDYPEYDETLFDPESEQAYEFVLSVVKGGRSLISQFGILSNVRIFVQCADAKLADIIKQQTASIQSLVKWCESVTVLSGSDAQPEGCAVYTVNADCNVLVEVKGKVDFETEIKKAENKVEKAKQGKANLVKAISVKDYETKVKKEVQESNLKKIEQFDAEIENLRQMIAEFERLNV</sequence>
<dbReference type="InterPro" id="IPR009080">
    <property type="entry name" value="tRNAsynth_Ia_anticodon-bd"/>
</dbReference>
<dbReference type="GO" id="GO:0005524">
    <property type="term" value="F:ATP binding"/>
    <property type="evidence" value="ECO:0007669"/>
    <property type="project" value="UniProtKB-KW"/>
</dbReference>
<dbReference type="GO" id="GO:1990825">
    <property type="term" value="F:sequence-specific mRNA binding"/>
    <property type="evidence" value="ECO:0007669"/>
    <property type="project" value="EnsemblFungi"/>
</dbReference>
<evidence type="ECO:0000256" key="6">
    <source>
        <dbReference type="ARBA" id="ARBA00022598"/>
    </source>
</evidence>
<evidence type="ECO:0000256" key="11">
    <source>
        <dbReference type="ARBA" id="ARBA00029936"/>
    </source>
</evidence>
<evidence type="ECO:0000256" key="14">
    <source>
        <dbReference type="RuleBase" id="RU363035"/>
    </source>
</evidence>
<evidence type="ECO:0000256" key="7">
    <source>
        <dbReference type="ARBA" id="ARBA00022741"/>
    </source>
</evidence>
<dbReference type="InterPro" id="IPR014729">
    <property type="entry name" value="Rossmann-like_a/b/a_fold"/>
</dbReference>
<dbReference type="EMBL" id="KV453841">
    <property type="protein sequence ID" value="ODV92748.1"/>
    <property type="molecule type" value="Genomic_DNA"/>
</dbReference>
<feature type="domain" description="Methionyl/Valyl/Leucyl/Isoleucyl-tRNA synthetase anticodon-binding" evidence="18">
    <location>
        <begin position="767"/>
        <end position="912"/>
    </location>
</feature>
<comment type="subcellular location">
    <subcellularLocation>
        <location evidence="2">Cytoplasm</location>
    </subcellularLocation>
    <subcellularLocation>
        <location evidence="1">Mitochondrion</location>
    </subcellularLocation>
</comment>
<dbReference type="InterPro" id="IPR002300">
    <property type="entry name" value="aa-tRNA-synth_Ia"/>
</dbReference>
<keyword evidence="9 14" id="KW-0648">Protein biosynthesis</keyword>
<feature type="compositionally biased region" description="Basic and acidic residues" evidence="16">
    <location>
        <begin position="7"/>
        <end position="19"/>
    </location>
</feature>
<dbReference type="OrthoDB" id="629407at2759"/>
<feature type="region of interest" description="Disordered" evidence="16">
    <location>
        <begin position="1"/>
        <end position="57"/>
    </location>
</feature>
<dbReference type="GO" id="GO:0006438">
    <property type="term" value="P:valyl-tRNA aminoacylation"/>
    <property type="evidence" value="ECO:0007669"/>
    <property type="project" value="EnsemblFungi"/>
</dbReference>
<proteinExistence type="inferred from homology"/>
<keyword evidence="8 14" id="KW-0067">ATP-binding</keyword>
<dbReference type="GO" id="GO:0005739">
    <property type="term" value="C:mitochondrion"/>
    <property type="evidence" value="ECO:0007669"/>
    <property type="project" value="UniProtKB-SubCell"/>
</dbReference>
<evidence type="ECO:0000256" key="12">
    <source>
        <dbReference type="ARBA" id="ARBA00040837"/>
    </source>
</evidence>
<feature type="domain" description="Aminoacyl-tRNA synthetase class Ia" evidence="17">
    <location>
        <begin position="95"/>
        <end position="721"/>
    </location>
</feature>
<dbReference type="FunFam" id="3.90.740.10:FF:000005">
    <property type="entry name" value="Valine--tRNA ligase, mitochondrial"/>
    <property type="match status" value="1"/>
</dbReference>
<evidence type="ECO:0000256" key="1">
    <source>
        <dbReference type="ARBA" id="ARBA00004173"/>
    </source>
</evidence>
<comment type="catalytic activity">
    <reaction evidence="13">
        <text>tRNA(Val) + L-valine + ATP = L-valyl-tRNA(Val) + AMP + diphosphate</text>
        <dbReference type="Rhea" id="RHEA:10704"/>
        <dbReference type="Rhea" id="RHEA-COMP:9672"/>
        <dbReference type="Rhea" id="RHEA-COMP:9708"/>
        <dbReference type="ChEBI" id="CHEBI:30616"/>
        <dbReference type="ChEBI" id="CHEBI:33019"/>
        <dbReference type="ChEBI" id="CHEBI:57762"/>
        <dbReference type="ChEBI" id="CHEBI:78442"/>
        <dbReference type="ChEBI" id="CHEBI:78537"/>
        <dbReference type="ChEBI" id="CHEBI:456215"/>
        <dbReference type="EC" id="6.1.1.9"/>
    </reaction>
</comment>
<dbReference type="CDD" id="cd00817">
    <property type="entry name" value="ValRS_core"/>
    <property type="match status" value="1"/>
</dbReference>
<dbReference type="PANTHER" id="PTHR11946">
    <property type="entry name" value="VALYL-TRNA SYNTHETASES"/>
    <property type="match status" value="1"/>
</dbReference>
<evidence type="ECO:0000256" key="8">
    <source>
        <dbReference type="ARBA" id="ARBA00022840"/>
    </source>
</evidence>
<evidence type="ECO:0000259" key="17">
    <source>
        <dbReference type="Pfam" id="PF00133"/>
    </source>
</evidence>
<dbReference type="CDD" id="cd07962">
    <property type="entry name" value="Anticodon_Ia_Val"/>
    <property type="match status" value="1"/>
</dbReference>
<dbReference type="FunFam" id="1.10.730.10:FF:000009">
    <property type="entry name" value="Valine--tRNA ligase, mitochondrial"/>
    <property type="match status" value="1"/>
</dbReference>
<keyword evidence="7 14" id="KW-0547">Nucleotide-binding</keyword>
<evidence type="ECO:0000313" key="19">
    <source>
        <dbReference type="EMBL" id="ODV92748.1"/>
    </source>
</evidence>
<dbReference type="SUPFAM" id="SSF52374">
    <property type="entry name" value="Nucleotidylyl transferase"/>
    <property type="match status" value="1"/>
</dbReference>
<dbReference type="GO" id="GO:0005829">
    <property type="term" value="C:cytosol"/>
    <property type="evidence" value="ECO:0007669"/>
    <property type="project" value="TreeGrafter"/>
</dbReference>
<dbReference type="InterPro" id="IPR013155">
    <property type="entry name" value="M/V/L/I-tRNA-synth_anticd-bd"/>
</dbReference>
<evidence type="ECO:0000256" key="13">
    <source>
        <dbReference type="ARBA" id="ARBA00047552"/>
    </source>
</evidence>
<accession>A0A1E4TM71</accession>
<evidence type="ECO:0000256" key="4">
    <source>
        <dbReference type="ARBA" id="ARBA00013169"/>
    </source>
</evidence>
<dbReference type="InterPro" id="IPR009008">
    <property type="entry name" value="Val/Leu/Ile-tRNA-synth_edit"/>
</dbReference>
<feature type="compositionally biased region" description="Basic and acidic residues" evidence="16">
    <location>
        <begin position="36"/>
        <end position="50"/>
    </location>
</feature>
<dbReference type="PRINTS" id="PR00986">
    <property type="entry name" value="TRNASYNTHVAL"/>
</dbReference>